<gene>
    <name evidence="2" type="ORF">LLEC1_02774</name>
</gene>
<dbReference type="PROSITE" id="PS00108">
    <property type="entry name" value="PROTEIN_KINASE_ST"/>
    <property type="match status" value="1"/>
</dbReference>
<dbReference type="Pfam" id="PF01636">
    <property type="entry name" value="APH"/>
    <property type="match status" value="1"/>
</dbReference>
<comment type="caution">
    <text evidence="2">The sequence shown here is derived from an EMBL/GenBank/DDBJ whole genome shotgun (WGS) entry which is preliminary data.</text>
</comment>
<dbReference type="PANTHER" id="PTHR21310:SF56">
    <property type="entry name" value="AMINOGLYCOSIDE PHOSPHOTRANSFERASE DOMAIN-CONTAINING PROTEIN"/>
    <property type="match status" value="1"/>
</dbReference>
<dbReference type="Proteomes" id="UP000243081">
    <property type="component" value="Unassembled WGS sequence"/>
</dbReference>
<dbReference type="InterPro" id="IPR051678">
    <property type="entry name" value="AGP_Transferase"/>
</dbReference>
<dbReference type="Gene3D" id="3.90.1200.10">
    <property type="match status" value="1"/>
</dbReference>
<dbReference type="PANTHER" id="PTHR21310">
    <property type="entry name" value="AMINOGLYCOSIDE PHOSPHOTRANSFERASE-RELATED-RELATED"/>
    <property type="match status" value="1"/>
</dbReference>
<proteinExistence type="predicted"/>
<dbReference type="AlphaFoldDB" id="A0A179IAP2"/>
<keyword evidence="3" id="KW-1185">Reference proteome</keyword>
<dbReference type="EMBL" id="LUKN01002828">
    <property type="protein sequence ID" value="OAQ98533.1"/>
    <property type="molecule type" value="Genomic_DNA"/>
</dbReference>
<protein>
    <recommendedName>
        <fullName evidence="1">Aminoglycoside phosphotransferase domain-containing protein</fullName>
    </recommendedName>
</protein>
<dbReference type="InterPro" id="IPR011009">
    <property type="entry name" value="Kinase-like_dom_sf"/>
</dbReference>
<dbReference type="OMA" id="GECRIFK"/>
<dbReference type="GO" id="GO:0004672">
    <property type="term" value="F:protein kinase activity"/>
    <property type="evidence" value="ECO:0007669"/>
    <property type="project" value="InterPro"/>
</dbReference>
<dbReference type="InterPro" id="IPR002575">
    <property type="entry name" value="Aminoglycoside_PTrfase"/>
</dbReference>
<name>A0A179IAP2_CORDF</name>
<evidence type="ECO:0000259" key="1">
    <source>
        <dbReference type="Pfam" id="PF01636"/>
    </source>
</evidence>
<evidence type="ECO:0000313" key="2">
    <source>
        <dbReference type="EMBL" id="OAQ98533.1"/>
    </source>
</evidence>
<sequence length="321" mass="35487">MSSHDVQNLEPSAICAALSGLQLGGNDPFVDGEFQGGECRIFKVSLKGHPSLAVRVSHPVPGSQQDIIDHVDMETRIFRTLEAKGFAWSPRYRGACLTFDNPIHYPFMVLDWAEGSPLKWDDNVPSQPVRDAVLAQLAEIQLSLITCTSENRSTTATESFERRMKRQLDRARDGKLPGVTEKDCLDQLALLPKVLGQDGHSTVFAVDHGDLKPANIIVDQENNIKCIIDWGFAAMVPVVQAAKLPCFLWTDDSATRIPSQAMLRDRQSYVGSFSGQVSEAASVMKRWQATDDVDFRTLYLESISSKGMLASMASVGWKLPY</sequence>
<feature type="domain" description="Aminoglycoside phosphotransferase" evidence="1">
    <location>
        <begin position="71"/>
        <end position="238"/>
    </location>
</feature>
<dbReference type="SUPFAM" id="SSF56112">
    <property type="entry name" value="Protein kinase-like (PK-like)"/>
    <property type="match status" value="1"/>
</dbReference>
<accession>A0A179IAP2</accession>
<organism evidence="2 3">
    <name type="scientific">Cordyceps confragosa</name>
    <name type="common">Lecanicillium lecanii</name>
    <dbReference type="NCBI Taxonomy" id="2714763"/>
    <lineage>
        <taxon>Eukaryota</taxon>
        <taxon>Fungi</taxon>
        <taxon>Dikarya</taxon>
        <taxon>Ascomycota</taxon>
        <taxon>Pezizomycotina</taxon>
        <taxon>Sordariomycetes</taxon>
        <taxon>Hypocreomycetidae</taxon>
        <taxon>Hypocreales</taxon>
        <taxon>Cordycipitaceae</taxon>
        <taxon>Akanthomyces</taxon>
    </lineage>
</organism>
<dbReference type="InterPro" id="IPR008271">
    <property type="entry name" value="Ser/Thr_kinase_AS"/>
</dbReference>
<dbReference type="OrthoDB" id="5327538at2759"/>
<evidence type="ECO:0000313" key="3">
    <source>
        <dbReference type="Proteomes" id="UP000243081"/>
    </source>
</evidence>
<reference evidence="2 3" key="1">
    <citation type="submission" date="2016-03" db="EMBL/GenBank/DDBJ databases">
        <title>Fine-scale spatial genetic structure of a fungal parasite of coffee scale insects.</title>
        <authorList>
            <person name="Jackson D."/>
            <person name="Zemenick K.A."/>
            <person name="Malloure B."/>
            <person name="Quandt C.A."/>
            <person name="James T.Y."/>
        </authorList>
    </citation>
    <scope>NUCLEOTIDE SEQUENCE [LARGE SCALE GENOMIC DNA]</scope>
    <source>
        <strain evidence="2 3">UM487</strain>
    </source>
</reference>